<dbReference type="InterPro" id="IPR023591">
    <property type="entry name" value="Ribosomal_uS2_flav_dom_sf"/>
</dbReference>
<dbReference type="SUPFAM" id="SSF52313">
    <property type="entry name" value="Ribosomal protein S2"/>
    <property type="match status" value="1"/>
</dbReference>
<evidence type="ECO:0000256" key="1">
    <source>
        <dbReference type="ARBA" id="ARBA00006242"/>
    </source>
</evidence>
<reference evidence="8" key="2">
    <citation type="submission" date="2019-09" db="EMBL/GenBank/DDBJ databases">
        <title>The complete chloroplast genome of Thalassia hemprichii.</title>
        <authorList>
            <person name="Liu T."/>
            <person name="Wang X."/>
            <person name="Cui Y."/>
        </authorList>
    </citation>
    <scope>NUCLEOTIDE SEQUENCE</scope>
</reference>
<geneLocation type="chloroplast" evidence="7"/>
<dbReference type="EMBL" id="MN478365">
    <property type="protein sequence ID" value="QJR53030.1"/>
    <property type="molecule type" value="Genomic_DNA"/>
</dbReference>
<dbReference type="GO" id="GO:0006412">
    <property type="term" value="P:translation"/>
    <property type="evidence" value="ECO:0007669"/>
    <property type="project" value="UniProtKB-UniRule"/>
</dbReference>
<keyword evidence="2 5" id="KW-0689">Ribosomal protein</keyword>
<dbReference type="NCBIfam" id="TIGR01011">
    <property type="entry name" value="rpsB_bact"/>
    <property type="match status" value="1"/>
</dbReference>
<evidence type="ECO:0000313" key="8">
    <source>
        <dbReference type="EMBL" id="QJR53030.1"/>
    </source>
</evidence>
<keyword evidence="7" id="KW-0150">Chloroplast</keyword>
<keyword evidence="3 5" id="KW-0687">Ribonucleoprotein</keyword>
<organism evidence="7">
    <name type="scientific">Thalassia hemprichii</name>
    <dbReference type="NCBI Taxonomy" id="55496"/>
    <lineage>
        <taxon>Eukaryota</taxon>
        <taxon>Viridiplantae</taxon>
        <taxon>Streptophyta</taxon>
        <taxon>Embryophyta</taxon>
        <taxon>Tracheophyta</taxon>
        <taxon>Spermatophyta</taxon>
        <taxon>Magnoliopsida</taxon>
        <taxon>Liliopsida</taxon>
        <taxon>Hydrocharitaceae</taxon>
        <taxon>Thalassia</taxon>
    </lineage>
</organism>
<dbReference type="Pfam" id="PF00318">
    <property type="entry name" value="Ribosomal_S2"/>
    <property type="match status" value="1"/>
</dbReference>
<gene>
    <name evidence="5 7" type="primary">rps2</name>
</gene>
<dbReference type="AlphaFoldDB" id="A0A4Y1KD93"/>
<dbReference type="InterPro" id="IPR001865">
    <property type="entry name" value="Ribosomal_uS2"/>
</dbReference>
<dbReference type="InterPro" id="IPR005706">
    <property type="entry name" value="Ribosomal_uS2_bac/mit/plastid"/>
</dbReference>
<dbReference type="PANTHER" id="PTHR12534">
    <property type="entry name" value="30S RIBOSOMAL PROTEIN S2 PROKARYOTIC AND ORGANELLAR"/>
    <property type="match status" value="1"/>
</dbReference>
<dbReference type="HAMAP" id="MF_00291_B">
    <property type="entry name" value="Ribosomal_uS2_B"/>
    <property type="match status" value="1"/>
</dbReference>
<dbReference type="CDD" id="cd01425">
    <property type="entry name" value="RPS2"/>
    <property type="match status" value="1"/>
</dbReference>
<dbReference type="PROSITE" id="PS00963">
    <property type="entry name" value="RIBOSOMAL_S2_2"/>
    <property type="match status" value="1"/>
</dbReference>
<dbReference type="PRINTS" id="PR00395">
    <property type="entry name" value="RIBOSOMALS2"/>
</dbReference>
<evidence type="ECO:0000313" key="7">
    <source>
        <dbReference type="EMBL" id="ATP74896.1"/>
    </source>
</evidence>
<proteinExistence type="inferred from homology"/>
<dbReference type="GO" id="GO:0009507">
    <property type="term" value="C:chloroplast"/>
    <property type="evidence" value="ECO:0007669"/>
    <property type="project" value="UniProtKB-SubCell"/>
</dbReference>
<dbReference type="GO" id="GO:0003735">
    <property type="term" value="F:structural constituent of ribosome"/>
    <property type="evidence" value="ECO:0007669"/>
    <property type="project" value="InterPro"/>
</dbReference>
<evidence type="ECO:0000256" key="5">
    <source>
        <dbReference type="HAMAP-Rule" id="MF_00291"/>
    </source>
</evidence>
<evidence type="ECO:0000256" key="6">
    <source>
        <dbReference type="RuleBase" id="RU003631"/>
    </source>
</evidence>
<comment type="subcellular location">
    <subcellularLocation>
        <location evidence="5">Plastid</location>
        <location evidence="5">Chloroplast</location>
    </subcellularLocation>
</comment>
<dbReference type="Gene3D" id="3.40.50.10490">
    <property type="entry name" value="Glucose-6-phosphate isomerase like protein, domain 1"/>
    <property type="match status" value="1"/>
</dbReference>
<name>A0A4Y1KD93_9LILI</name>
<dbReference type="EMBL" id="KY399983">
    <property type="protein sequence ID" value="ATP74896.1"/>
    <property type="molecule type" value="Genomic_DNA"/>
</dbReference>
<dbReference type="RefSeq" id="YP_009667340.1">
    <property type="nucleotide sequence ID" value="NC_043774.1"/>
</dbReference>
<evidence type="ECO:0000256" key="3">
    <source>
        <dbReference type="ARBA" id="ARBA00023274"/>
    </source>
</evidence>
<reference evidence="7" key="1">
    <citation type="submission" date="2016-12" db="EMBL/GenBank/DDBJ databases">
        <authorList>
            <person name="Wang Q."/>
            <person name="Wang J."/>
            <person name="Luo J."/>
            <person name="Yang Z."/>
            <person name="Zeng Y."/>
            <person name="Chen S."/>
            <person name="Cai Z."/>
            <person name="Wu Z."/>
            <person name="Li X."/>
        </authorList>
    </citation>
    <scope>NUCLEOTIDE SEQUENCE</scope>
</reference>
<keyword evidence="7" id="KW-0934">Plastid</keyword>
<dbReference type="Gene3D" id="1.10.287.610">
    <property type="entry name" value="Helix hairpin bin"/>
    <property type="match status" value="1"/>
</dbReference>
<dbReference type="GeneID" id="40872247"/>
<comment type="similarity">
    <text evidence="1 5 6">Belongs to the universal ribosomal protein uS2 family.</text>
</comment>
<evidence type="ECO:0000256" key="2">
    <source>
        <dbReference type="ARBA" id="ARBA00022980"/>
    </source>
</evidence>
<accession>A0A4Y1KD93</accession>
<dbReference type="FunFam" id="1.10.287.610:FF:000001">
    <property type="entry name" value="30S ribosomal protein S2"/>
    <property type="match status" value="1"/>
</dbReference>
<dbReference type="GO" id="GO:0005763">
    <property type="term" value="C:mitochondrial small ribosomal subunit"/>
    <property type="evidence" value="ECO:0007669"/>
    <property type="project" value="TreeGrafter"/>
</dbReference>
<sequence>MTRRYWNIHLEEMRKAGVHIGHGIRNWNPKMAPYISANRNGIHITNLIRTARFLSEACDLVFDAARTGKHFLIIGTNTKGRVGKLVVLAAKRARCHYVNTKWLGGMLTNWSTTEGRLRQFKHLRAKQKMGKFQRIPKRDAAILKRKLDTLQKYLGGIKYMTELPDIVIIMNQQKEYKALRECMILGIPTICLIDTNCDPDLADLSIPVNDDNFLSIRWILNALVSAICEGRSISEDRSSYIRNRSL</sequence>
<evidence type="ECO:0000256" key="4">
    <source>
        <dbReference type="ARBA" id="ARBA00035155"/>
    </source>
</evidence>
<protein>
    <recommendedName>
        <fullName evidence="4 5">Small ribosomal subunit protein uS2c</fullName>
    </recommendedName>
</protein>
<dbReference type="InterPro" id="IPR018130">
    <property type="entry name" value="Ribosomal_uS2_CS"/>
</dbReference>
<dbReference type="PANTHER" id="PTHR12534:SF0">
    <property type="entry name" value="SMALL RIBOSOMAL SUBUNIT PROTEIN US2M"/>
    <property type="match status" value="1"/>
</dbReference>